<feature type="region of interest" description="Disordered" evidence="1">
    <location>
        <begin position="26"/>
        <end position="49"/>
    </location>
</feature>
<sequence length="135" mass="14973">MSNQRQWELLKDFDRSYPVRAVLERELAGPEGRRNDQHELQESDVPGSPFITLKPVKLVFPPSPGQPPQATLTLSPSSGNSVVPPHHLPWNQTEQVQANSSRRESPVLGFFLCPLLTPRPGATPTSGLGDFIREI</sequence>
<evidence type="ECO:0000256" key="1">
    <source>
        <dbReference type="SAM" id="MobiDB-lite"/>
    </source>
</evidence>
<feature type="compositionally biased region" description="Polar residues" evidence="1">
    <location>
        <begin position="68"/>
        <end position="81"/>
    </location>
</feature>
<dbReference type="AlphaFoldDB" id="A0A5N4DBX9"/>
<dbReference type="Proteomes" id="UP000299084">
    <property type="component" value="Unassembled WGS sequence"/>
</dbReference>
<accession>A0A5N4DBX9</accession>
<feature type="region of interest" description="Disordered" evidence="1">
    <location>
        <begin position="61"/>
        <end position="88"/>
    </location>
</feature>
<organism evidence="2 3">
    <name type="scientific">Camelus dromedarius</name>
    <name type="common">Dromedary</name>
    <name type="synonym">Arabian camel</name>
    <dbReference type="NCBI Taxonomy" id="9838"/>
    <lineage>
        <taxon>Eukaryota</taxon>
        <taxon>Metazoa</taxon>
        <taxon>Chordata</taxon>
        <taxon>Craniata</taxon>
        <taxon>Vertebrata</taxon>
        <taxon>Euteleostomi</taxon>
        <taxon>Mammalia</taxon>
        <taxon>Eutheria</taxon>
        <taxon>Laurasiatheria</taxon>
        <taxon>Artiodactyla</taxon>
        <taxon>Tylopoda</taxon>
        <taxon>Camelidae</taxon>
        <taxon>Camelus</taxon>
    </lineage>
</organism>
<evidence type="ECO:0000313" key="3">
    <source>
        <dbReference type="Proteomes" id="UP000299084"/>
    </source>
</evidence>
<gene>
    <name evidence="2" type="ORF">Cadr_000013533</name>
</gene>
<protein>
    <submittedName>
        <fullName evidence="2">Uncharacterized protein</fullName>
    </submittedName>
</protein>
<dbReference type="EMBL" id="JWIN03000013">
    <property type="protein sequence ID" value="KAB1268560.1"/>
    <property type="molecule type" value="Genomic_DNA"/>
</dbReference>
<keyword evidence="3" id="KW-1185">Reference proteome</keyword>
<name>A0A5N4DBX9_CAMDR</name>
<proteinExistence type="predicted"/>
<comment type="caution">
    <text evidence="2">The sequence shown here is derived from an EMBL/GenBank/DDBJ whole genome shotgun (WGS) entry which is preliminary data.</text>
</comment>
<feature type="compositionally biased region" description="Basic and acidic residues" evidence="1">
    <location>
        <begin position="26"/>
        <end position="41"/>
    </location>
</feature>
<reference evidence="2 3" key="1">
    <citation type="journal article" date="2019" name="Mol. Ecol. Resour.">
        <title>Improving Illumina assemblies with Hi-C and long reads: an example with the North African dromedary.</title>
        <authorList>
            <person name="Elbers J.P."/>
            <person name="Rogers M.F."/>
            <person name="Perelman P.L."/>
            <person name="Proskuryakova A.A."/>
            <person name="Serdyukova N.A."/>
            <person name="Johnson W.E."/>
            <person name="Horin P."/>
            <person name="Corander J."/>
            <person name="Murphy D."/>
            <person name="Burger P.A."/>
        </authorList>
    </citation>
    <scope>NUCLEOTIDE SEQUENCE [LARGE SCALE GENOMIC DNA]</scope>
    <source>
        <strain evidence="2">Drom800</strain>
        <tissue evidence="2">Blood</tissue>
    </source>
</reference>
<evidence type="ECO:0000313" key="2">
    <source>
        <dbReference type="EMBL" id="KAB1268560.1"/>
    </source>
</evidence>